<feature type="transmembrane region" description="Helical" evidence="5">
    <location>
        <begin position="66"/>
        <end position="90"/>
    </location>
</feature>
<keyword evidence="7" id="KW-0645">Protease</keyword>
<keyword evidence="7" id="KW-0378">Hydrolase</keyword>
<dbReference type="EMBL" id="FOMJ01000011">
    <property type="protein sequence ID" value="SFD88735.1"/>
    <property type="molecule type" value="Genomic_DNA"/>
</dbReference>
<protein>
    <submittedName>
        <fullName evidence="7">Membrane associated serine protease, rhomboid family</fullName>
    </submittedName>
</protein>
<keyword evidence="8" id="KW-1185">Reference proteome</keyword>
<dbReference type="PANTHER" id="PTHR43066">
    <property type="entry name" value="RHOMBOID-RELATED PROTEIN"/>
    <property type="match status" value="1"/>
</dbReference>
<dbReference type="SUPFAM" id="SSF144091">
    <property type="entry name" value="Rhomboid-like"/>
    <property type="match status" value="1"/>
</dbReference>
<evidence type="ECO:0000313" key="7">
    <source>
        <dbReference type="EMBL" id="SFD88735.1"/>
    </source>
</evidence>
<feature type="domain" description="Peptidase S54 rhomboid" evidence="6">
    <location>
        <begin position="62"/>
        <end position="203"/>
    </location>
</feature>
<evidence type="ECO:0000313" key="8">
    <source>
        <dbReference type="Proteomes" id="UP000198611"/>
    </source>
</evidence>
<evidence type="ECO:0000256" key="5">
    <source>
        <dbReference type="SAM" id="Phobius"/>
    </source>
</evidence>
<dbReference type="InterPro" id="IPR035952">
    <property type="entry name" value="Rhomboid-like_sf"/>
</dbReference>
<dbReference type="Gene3D" id="1.20.1540.10">
    <property type="entry name" value="Rhomboid-like"/>
    <property type="match status" value="1"/>
</dbReference>
<dbReference type="Proteomes" id="UP000198611">
    <property type="component" value="Unassembled WGS sequence"/>
</dbReference>
<reference evidence="7 8" key="1">
    <citation type="submission" date="2016-10" db="EMBL/GenBank/DDBJ databases">
        <authorList>
            <person name="de Groot N.N."/>
        </authorList>
    </citation>
    <scope>NUCLEOTIDE SEQUENCE [LARGE SCALE GENOMIC DNA]</scope>
    <source>
        <strain evidence="7 8">HL3</strain>
    </source>
</reference>
<dbReference type="AlphaFoldDB" id="A0A1I1W0U4"/>
<dbReference type="RefSeq" id="WP_093429148.1">
    <property type="nucleotide sequence ID" value="NZ_FOMJ01000011.1"/>
</dbReference>
<evidence type="ECO:0000256" key="1">
    <source>
        <dbReference type="ARBA" id="ARBA00004141"/>
    </source>
</evidence>
<name>A0A1I1W0U4_9GAMM</name>
<gene>
    <name evidence="7" type="ORF">SAMN05660831_02541</name>
</gene>
<sequence>MRPARRFDPFPPVIIGLLLVNGGLFLAQGILPELFRLFALWPLEAPAMVMTPDGPMRVPGFHWYQLLTYGFLHGGPFHLFVNLFALWMFGVPLENAWGSRRFAFYFLICVAGAGLVQLLVVSAGGDIHPTIGASGGVFGVLLAFGVTWPNQRLILLFPPIPLKAKWFVLIFGAIELWLGVSGTQAGVAHFAHLGGMLFGGVLLLAWRGRVRRY</sequence>
<keyword evidence="2 5" id="KW-0812">Transmembrane</keyword>
<feature type="transmembrane region" description="Helical" evidence="5">
    <location>
        <begin position="12"/>
        <end position="31"/>
    </location>
</feature>
<dbReference type="InterPro" id="IPR022764">
    <property type="entry name" value="Peptidase_S54_rhomboid_dom"/>
</dbReference>
<feature type="transmembrane region" description="Helical" evidence="5">
    <location>
        <begin position="102"/>
        <end position="121"/>
    </location>
</feature>
<accession>A0A1I1W0U4</accession>
<evidence type="ECO:0000256" key="4">
    <source>
        <dbReference type="ARBA" id="ARBA00023136"/>
    </source>
</evidence>
<proteinExistence type="predicted"/>
<evidence type="ECO:0000259" key="6">
    <source>
        <dbReference type="Pfam" id="PF01694"/>
    </source>
</evidence>
<dbReference type="OrthoDB" id="9814037at2"/>
<feature type="transmembrane region" description="Helical" evidence="5">
    <location>
        <begin position="160"/>
        <end position="180"/>
    </location>
</feature>
<dbReference type="Pfam" id="PF01694">
    <property type="entry name" value="Rhomboid"/>
    <property type="match status" value="1"/>
</dbReference>
<keyword evidence="4 5" id="KW-0472">Membrane</keyword>
<dbReference type="GO" id="GO:0004252">
    <property type="term" value="F:serine-type endopeptidase activity"/>
    <property type="evidence" value="ECO:0007669"/>
    <property type="project" value="InterPro"/>
</dbReference>
<dbReference type="GO" id="GO:0006508">
    <property type="term" value="P:proteolysis"/>
    <property type="evidence" value="ECO:0007669"/>
    <property type="project" value="UniProtKB-KW"/>
</dbReference>
<evidence type="ECO:0000256" key="2">
    <source>
        <dbReference type="ARBA" id="ARBA00022692"/>
    </source>
</evidence>
<keyword evidence="3 5" id="KW-1133">Transmembrane helix</keyword>
<dbReference type="STRING" id="1123397.SAMN05660831_02541"/>
<feature type="transmembrane region" description="Helical" evidence="5">
    <location>
        <begin position="186"/>
        <end position="206"/>
    </location>
</feature>
<feature type="transmembrane region" description="Helical" evidence="5">
    <location>
        <begin position="127"/>
        <end position="148"/>
    </location>
</feature>
<evidence type="ECO:0000256" key="3">
    <source>
        <dbReference type="ARBA" id="ARBA00022989"/>
    </source>
</evidence>
<comment type="subcellular location">
    <subcellularLocation>
        <location evidence="1">Membrane</location>
        <topology evidence="1">Multi-pass membrane protein</topology>
    </subcellularLocation>
</comment>
<dbReference type="PANTHER" id="PTHR43066:SF11">
    <property type="entry name" value="PEPTIDASE S54 RHOMBOID DOMAIN-CONTAINING PROTEIN"/>
    <property type="match status" value="1"/>
</dbReference>
<organism evidence="7 8">
    <name type="scientific">Thiohalospira halophila DSM 15071</name>
    <dbReference type="NCBI Taxonomy" id="1123397"/>
    <lineage>
        <taxon>Bacteria</taxon>
        <taxon>Pseudomonadati</taxon>
        <taxon>Pseudomonadota</taxon>
        <taxon>Gammaproteobacteria</taxon>
        <taxon>Thiohalospirales</taxon>
        <taxon>Thiohalospiraceae</taxon>
        <taxon>Thiohalospira</taxon>
    </lineage>
</organism>
<dbReference type="GO" id="GO:0016020">
    <property type="term" value="C:membrane"/>
    <property type="evidence" value="ECO:0007669"/>
    <property type="project" value="UniProtKB-SubCell"/>
</dbReference>